<reference evidence="2 3" key="1">
    <citation type="journal article" date="2014" name="Curr. Biol.">
        <title>The genome of the clonal raider ant Cerapachys biroi.</title>
        <authorList>
            <person name="Oxley P.R."/>
            <person name="Ji L."/>
            <person name="Fetter-Pruneda I."/>
            <person name="McKenzie S.K."/>
            <person name="Li C."/>
            <person name="Hu H."/>
            <person name="Zhang G."/>
            <person name="Kronauer D.J."/>
        </authorList>
    </citation>
    <scope>NUCLEOTIDE SEQUENCE [LARGE SCALE GENOMIC DNA]</scope>
</reference>
<dbReference type="InterPro" id="IPR025724">
    <property type="entry name" value="GAG-pre-integrase_dom"/>
</dbReference>
<proteinExistence type="predicted"/>
<feature type="domain" description="GAG-pre-integrase" evidence="1">
    <location>
        <begin position="22"/>
        <end position="52"/>
    </location>
</feature>
<sequence>MRKSTDPISRANNLLKKGNCLAMSVNQASNEIDEWHYKLGHLNERDLKDMKKTVLYMD</sequence>
<name>A0A026WBC5_OOCBI</name>
<dbReference type="EMBL" id="KK107301">
    <property type="protein sequence ID" value="EZA52961.1"/>
    <property type="molecule type" value="Genomic_DNA"/>
</dbReference>
<evidence type="ECO:0000259" key="1">
    <source>
        <dbReference type="Pfam" id="PF13976"/>
    </source>
</evidence>
<dbReference type="Proteomes" id="UP000053097">
    <property type="component" value="Unassembled WGS sequence"/>
</dbReference>
<accession>A0A026WBC5</accession>
<evidence type="ECO:0000313" key="2">
    <source>
        <dbReference type="EMBL" id="EZA52961.1"/>
    </source>
</evidence>
<dbReference type="AlphaFoldDB" id="A0A026WBC5"/>
<protein>
    <recommendedName>
        <fullName evidence="1">GAG-pre-integrase domain-containing protein</fullName>
    </recommendedName>
</protein>
<dbReference type="Pfam" id="PF13976">
    <property type="entry name" value="gag_pre-integrs"/>
    <property type="match status" value="1"/>
</dbReference>
<gene>
    <name evidence="2" type="ORF">X777_07638</name>
</gene>
<keyword evidence="3" id="KW-1185">Reference proteome</keyword>
<organism evidence="2 3">
    <name type="scientific">Ooceraea biroi</name>
    <name type="common">Clonal raider ant</name>
    <name type="synonym">Cerapachys biroi</name>
    <dbReference type="NCBI Taxonomy" id="2015173"/>
    <lineage>
        <taxon>Eukaryota</taxon>
        <taxon>Metazoa</taxon>
        <taxon>Ecdysozoa</taxon>
        <taxon>Arthropoda</taxon>
        <taxon>Hexapoda</taxon>
        <taxon>Insecta</taxon>
        <taxon>Pterygota</taxon>
        <taxon>Neoptera</taxon>
        <taxon>Endopterygota</taxon>
        <taxon>Hymenoptera</taxon>
        <taxon>Apocrita</taxon>
        <taxon>Aculeata</taxon>
        <taxon>Formicoidea</taxon>
        <taxon>Formicidae</taxon>
        <taxon>Dorylinae</taxon>
        <taxon>Ooceraea</taxon>
    </lineage>
</organism>
<evidence type="ECO:0000313" key="3">
    <source>
        <dbReference type="Proteomes" id="UP000053097"/>
    </source>
</evidence>